<feature type="region of interest" description="Disordered" evidence="1">
    <location>
        <begin position="124"/>
        <end position="211"/>
    </location>
</feature>
<dbReference type="OrthoDB" id="3668852at2759"/>
<dbReference type="EMBL" id="ML978982">
    <property type="protein sequence ID" value="KAF1925613.1"/>
    <property type="molecule type" value="Genomic_DNA"/>
</dbReference>
<evidence type="ECO:0000313" key="3">
    <source>
        <dbReference type="Proteomes" id="UP000800082"/>
    </source>
</evidence>
<gene>
    <name evidence="2" type="ORF">M421DRAFT_423447</name>
</gene>
<evidence type="ECO:0000256" key="1">
    <source>
        <dbReference type="SAM" id="MobiDB-lite"/>
    </source>
</evidence>
<proteinExistence type="predicted"/>
<dbReference type="GeneID" id="54351142"/>
<organism evidence="2 3">
    <name type="scientific">Didymella exigua CBS 183.55</name>
    <dbReference type="NCBI Taxonomy" id="1150837"/>
    <lineage>
        <taxon>Eukaryota</taxon>
        <taxon>Fungi</taxon>
        <taxon>Dikarya</taxon>
        <taxon>Ascomycota</taxon>
        <taxon>Pezizomycotina</taxon>
        <taxon>Dothideomycetes</taxon>
        <taxon>Pleosporomycetidae</taxon>
        <taxon>Pleosporales</taxon>
        <taxon>Pleosporineae</taxon>
        <taxon>Didymellaceae</taxon>
        <taxon>Didymella</taxon>
    </lineage>
</organism>
<reference evidence="2" key="1">
    <citation type="journal article" date="2020" name="Stud. Mycol.">
        <title>101 Dothideomycetes genomes: a test case for predicting lifestyles and emergence of pathogens.</title>
        <authorList>
            <person name="Haridas S."/>
            <person name="Albert R."/>
            <person name="Binder M."/>
            <person name="Bloem J."/>
            <person name="Labutti K."/>
            <person name="Salamov A."/>
            <person name="Andreopoulos B."/>
            <person name="Baker S."/>
            <person name="Barry K."/>
            <person name="Bills G."/>
            <person name="Bluhm B."/>
            <person name="Cannon C."/>
            <person name="Castanera R."/>
            <person name="Culley D."/>
            <person name="Daum C."/>
            <person name="Ezra D."/>
            <person name="Gonzalez J."/>
            <person name="Henrissat B."/>
            <person name="Kuo A."/>
            <person name="Liang C."/>
            <person name="Lipzen A."/>
            <person name="Lutzoni F."/>
            <person name="Magnuson J."/>
            <person name="Mondo S."/>
            <person name="Nolan M."/>
            <person name="Ohm R."/>
            <person name="Pangilinan J."/>
            <person name="Park H.-J."/>
            <person name="Ramirez L."/>
            <person name="Alfaro M."/>
            <person name="Sun H."/>
            <person name="Tritt A."/>
            <person name="Yoshinaga Y."/>
            <person name="Zwiers L.-H."/>
            <person name="Turgeon B."/>
            <person name="Goodwin S."/>
            <person name="Spatafora J."/>
            <person name="Crous P."/>
            <person name="Grigoriev I."/>
        </authorList>
    </citation>
    <scope>NUCLEOTIDE SEQUENCE</scope>
    <source>
        <strain evidence="2">CBS 183.55</strain>
    </source>
</reference>
<accession>A0A6A5RDT7</accession>
<dbReference type="AlphaFoldDB" id="A0A6A5RDT7"/>
<keyword evidence="3" id="KW-1185">Reference proteome</keyword>
<protein>
    <submittedName>
        <fullName evidence="2">Uncharacterized protein</fullName>
    </submittedName>
</protein>
<sequence length="398" mass="44065">MHWSTALYNAAERFDGGARSFPPASEASFSSKYGYEPPNEDYEKLFFCRATISRSQRDPGARPHSAGWLIPTRDDASVCKPVFIAHSVLSAIWLLRETLADDVLPSDVWDRLVCAAQSLAEDGIVEPPSAQKPSASPLTQRKKRPAPSAPALSPKRARTEAVETPAASPQPSEQLSELEEQPGEQPGERPVEEQRTTTTVTNNNRRAERERIKKHEAALIERSLDLGLVAPDQRAGDDERGAYASISSKDKEVISWLFKQEAVGGNKKKLNFYDAVKTPYLKAREFVAKARALGSSSSQEHAAHFLQVWRKRGTLFGGGVAARYDAPSSQLQHLRAMLVDPSRQSSADRAFCSAWERCNVYDEVMKSVHIEYRSNTMTSLSAATRQINLARASAEQRP</sequence>
<dbReference type="Proteomes" id="UP000800082">
    <property type="component" value="Unassembled WGS sequence"/>
</dbReference>
<feature type="compositionally biased region" description="Basic and acidic residues" evidence="1">
    <location>
        <begin position="186"/>
        <end position="195"/>
    </location>
</feature>
<name>A0A6A5RDT7_9PLEO</name>
<evidence type="ECO:0000313" key="2">
    <source>
        <dbReference type="EMBL" id="KAF1925613.1"/>
    </source>
</evidence>
<dbReference type="RefSeq" id="XP_033445865.1">
    <property type="nucleotide sequence ID" value="XM_033593474.1"/>
</dbReference>